<evidence type="ECO:0000313" key="2">
    <source>
        <dbReference type="EMBL" id="KAG6451397.1"/>
    </source>
</evidence>
<dbReference type="EMBL" id="JH668406">
    <property type="protein sequence ID" value="KAG6451397.1"/>
    <property type="molecule type" value="Genomic_DNA"/>
</dbReference>
<evidence type="ECO:0000256" key="1">
    <source>
        <dbReference type="SAM" id="MobiDB-lite"/>
    </source>
</evidence>
<feature type="region of interest" description="Disordered" evidence="1">
    <location>
        <begin position="1"/>
        <end position="100"/>
    </location>
</feature>
<reference evidence="2" key="2">
    <citation type="submission" date="2020-12" db="EMBL/GenBank/DDBJ databases">
        <authorList>
            <person name="Kanost M."/>
        </authorList>
    </citation>
    <scope>NUCLEOTIDE SEQUENCE</scope>
</reference>
<comment type="caution">
    <text evidence="2">The sequence shown here is derived from an EMBL/GenBank/DDBJ whole genome shotgun (WGS) entry which is preliminary data.</text>
</comment>
<name>A0A921Z738_MANSE</name>
<accession>A0A921Z738</accession>
<dbReference type="EMBL" id="JH668406">
    <property type="protein sequence ID" value="KAG6451398.1"/>
    <property type="molecule type" value="Genomic_DNA"/>
</dbReference>
<feature type="compositionally biased region" description="Basic and acidic residues" evidence="1">
    <location>
        <begin position="58"/>
        <end position="76"/>
    </location>
</feature>
<organism evidence="2 3">
    <name type="scientific">Manduca sexta</name>
    <name type="common">Tobacco hawkmoth</name>
    <name type="synonym">Tobacco hornworm</name>
    <dbReference type="NCBI Taxonomy" id="7130"/>
    <lineage>
        <taxon>Eukaryota</taxon>
        <taxon>Metazoa</taxon>
        <taxon>Ecdysozoa</taxon>
        <taxon>Arthropoda</taxon>
        <taxon>Hexapoda</taxon>
        <taxon>Insecta</taxon>
        <taxon>Pterygota</taxon>
        <taxon>Neoptera</taxon>
        <taxon>Endopterygota</taxon>
        <taxon>Lepidoptera</taxon>
        <taxon>Glossata</taxon>
        <taxon>Ditrysia</taxon>
        <taxon>Bombycoidea</taxon>
        <taxon>Sphingidae</taxon>
        <taxon>Sphinginae</taxon>
        <taxon>Sphingini</taxon>
        <taxon>Manduca</taxon>
    </lineage>
</organism>
<protein>
    <submittedName>
        <fullName evidence="2">Uncharacterized protein</fullName>
    </submittedName>
</protein>
<feature type="compositionally biased region" description="Polar residues" evidence="1">
    <location>
        <begin position="77"/>
        <end position="86"/>
    </location>
</feature>
<keyword evidence="3" id="KW-1185">Reference proteome</keyword>
<evidence type="ECO:0000313" key="3">
    <source>
        <dbReference type="Proteomes" id="UP000791440"/>
    </source>
</evidence>
<gene>
    <name evidence="2" type="ORF">O3G_MSEX007102</name>
</gene>
<dbReference type="EMBL" id="JH668406">
    <property type="protein sequence ID" value="KAG6451396.1"/>
    <property type="molecule type" value="Genomic_DNA"/>
</dbReference>
<reference evidence="2" key="1">
    <citation type="journal article" date="2016" name="Insect Biochem. Mol. Biol.">
        <title>Multifaceted biological insights from a draft genome sequence of the tobacco hornworm moth, Manduca sexta.</title>
        <authorList>
            <person name="Kanost M.R."/>
            <person name="Arrese E.L."/>
            <person name="Cao X."/>
            <person name="Chen Y.R."/>
            <person name="Chellapilla S."/>
            <person name="Goldsmith M.R."/>
            <person name="Grosse-Wilde E."/>
            <person name="Heckel D.G."/>
            <person name="Herndon N."/>
            <person name="Jiang H."/>
            <person name="Papanicolaou A."/>
            <person name="Qu J."/>
            <person name="Soulages J.L."/>
            <person name="Vogel H."/>
            <person name="Walters J."/>
            <person name="Waterhouse R.M."/>
            <person name="Ahn S.J."/>
            <person name="Almeida F.C."/>
            <person name="An C."/>
            <person name="Aqrawi P."/>
            <person name="Bretschneider A."/>
            <person name="Bryant W.B."/>
            <person name="Bucks S."/>
            <person name="Chao H."/>
            <person name="Chevignon G."/>
            <person name="Christen J.M."/>
            <person name="Clarke D.F."/>
            <person name="Dittmer N.T."/>
            <person name="Ferguson L.C.F."/>
            <person name="Garavelou S."/>
            <person name="Gordon K.H.J."/>
            <person name="Gunaratna R.T."/>
            <person name="Han Y."/>
            <person name="Hauser F."/>
            <person name="He Y."/>
            <person name="Heidel-Fischer H."/>
            <person name="Hirsh A."/>
            <person name="Hu Y."/>
            <person name="Jiang H."/>
            <person name="Kalra D."/>
            <person name="Klinner C."/>
            <person name="Konig C."/>
            <person name="Kovar C."/>
            <person name="Kroll A.R."/>
            <person name="Kuwar S.S."/>
            <person name="Lee S.L."/>
            <person name="Lehman R."/>
            <person name="Li K."/>
            <person name="Li Z."/>
            <person name="Liang H."/>
            <person name="Lovelace S."/>
            <person name="Lu Z."/>
            <person name="Mansfield J.H."/>
            <person name="McCulloch K.J."/>
            <person name="Mathew T."/>
            <person name="Morton B."/>
            <person name="Muzny D.M."/>
            <person name="Neunemann D."/>
            <person name="Ongeri F."/>
            <person name="Pauchet Y."/>
            <person name="Pu L.L."/>
            <person name="Pyrousis I."/>
            <person name="Rao X.J."/>
            <person name="Redding A."/>
            <person name="Roesel C."/>
            <person name="Sanchez-Gracia A."/>
            <person name="Schaack S."/>
            <person name="Shukla A."/>
            <person name="Tetreau G."/>
            <person name="Wang Y."/>
            <person name="Xiong G.H."/>
            <person name="Traut W."/>
            <person name="Walsh T.K."/>
            <person name="Worley K.C."/>
            <person name="Wu D."/>
            <person name="Wu W."/>
            <person name="Wu Y.Q."/>
            <person name="Zhang X."/>
            <person name="Zou Z."/>
            <person name="Zucker H."/>
            <person name="Briscoe A.D."/>
            <person name="Burmester T."/>
            <person name="Clem R.J."/>
            <person name="Feyereisen R."/>
            <person name="Grimmelikhuijzen C.J.P."/>
            <person name="Hamodrakas S.J."/>
            <person name="Hansson B.S."/>
            <person name="Huguet E."/>
            <person name="Jermiin L.S."/>
            <person name="Lan Q."/>
            <person name="Lehman H.K."/>
            <person name="Lorenzen M."/>
            <person name="Merzendorfer H."/>
            <person name="Michalopoulos I."/>
            <person name="Morton D.B."/>
            <person name="Muthukrishnan S."/>
            <person name="Oakeshott J.G."/>
            <person name="Palmer W."/>
            <person name="Park Y."/>
            <person name="Passarelli A.L."/>
            <person name="Rozas J."/>
            <person name="Schwartz L.M."/>
            <person name="Smith W."/>
            <person name="Southgate A."/>
            <person name="Vilcinskas A."/>
            <person name="Vogt R."/>
            <person name="Wang P."/>
            <person name="Werren J."/>
            <person name="Yu X.Q."/>
            <person name="Zhou J.J."/>
            <person name="Brown S.J."/>
            <person name="Scherer S.E."/>
            <person name="Richards S."/>
            <person name="Blissard G.W."/>
        </authorList>
    </citation>
    <scope>NUCLEOTIDE SEQUENCE</scope>
</reference>
<sequence length="187" mass="21200">MGKKNKDKTTGAVDIVSDTRTHKKRKHVNTDVSNVVINEPAPEKRYKTNKNNVVANDTKQDSDESKQTNKIDKHLNADNTDVNLVSDSKKAKRKKKDKTVAAANLSMPKNKKIIFDDDGHGVVNSLKPKDENAKKKKQFLSGEEAAVKEEEIDKFCDELDEEDNAQFDNWVKLIEERLHPTKKNKTS</sequence>
<dbReference type="AlphaFoldDB" id="A0A921Z738"/>
<dbReference type="Proteomes" id="UP000791440">
    <property type="component" value="Unassembled WGS sequence"/>
</dbReference>
<proteinExistence type="predicted"/>